<reference evidence="1 2" key="1">
    <citation type="journal article" date="2022" name="New Phytol.">
        <title>Ecological generalism drives hyperdiversity of secondary metabolite gene clusters in xylarialean endophytes.</title>
        <authorList>
            <person name="Franco M.E.E."/>
            <person name="Wisecaver J.H."/>
            <person name="Arnold A.E."/>
            <person name="Ju Y.M."/>
            <person name="Slot J.C."/>
            <person name="Ahrendt S."/>
            <person name="Moore L.P."/>
            <person name="Eastman K.E."/>
            <person name="Scott K."/>
            <person name="Konkel Z."/>
            <person name="Mondo S.J."/>
            <person name="Kuo A."/>
            <person name="Hayes R.D."/>
            <person name="Haridas S."/>
            <person name="Andreopoulos B."/>
            <person name="Riley R."/>
            <person name="LaButti K."/>
            <person name="Pangilinan J."/>
            <person name="Lipzen A."/>
            <person name="Amirebrahimi M."/>
            <person name="Yan J."/>
            <person name="Adam C."/>
            <person name="Keymanesh K."/>
            <person name="Ng V."/>
            <person name="Louie K."/>
            <person name="Northen T."/>
            <person name="Drula E."/>
            <person name="Henrissat B."/>
            <person name="Hsieh H.M."/>
            <person name="Youens-Clark K."/>
            <person name="Lutzoni F."/>
            <person name="Miadlikowska J."/>
            <person name="Eastwood D.C."/>
            <person name="Hamelin R.C."/>
            <person name="Grigoriev I.V."/>
            <person name="U'Ren J.M."/>
        </authorList>
    </citation>
    <scope>NUCLEOTIDE SEQUENCE [LARGE SCALE GENOMIC DNA]</scope>
    <source>
        <strain evidence="1 2">CBS 119005</strain>
    </source>
</reference>
<dbReference type="Proteomes" id="UP001497700">
    <property type="component" value="Unassembled WGS sequence"/>
</dbReference>
<accession>A0ACB9YYI3</accession>
<name>A0ACB9YYI3_9PEZI</name>
<evidence type="ECO:0000313" key="2">
    <source>
        <dbReference type="Proteomes" id="UP001497700"/>
    </source>
</evidence>
<protein>
    <submittedName>
        <fullName evidence="1">Uncharacterized protein</fullName>
    </submittedName>
</protein>
<keyword evidence="2" id="KW-1185">Reference proteome</keyword>
<proteinExistence type="predicted"/>
<comment type="caution">
    <text evidence="1">The sequence shown here is derived from an EMBL/GenBank/DDBJ whole genome shotgun (WGS) entry which is preliminary data.</text>
</comment>
<evidence type="ECO:0000313" key="1">
    <source>
        <dbReference type="EMBL" id="KAI4863780.1"/>
    </source>
</evidence>
<gene>
    <name evidence="1" type="ORF">F4820DRAFT_425815</name>
</gene>
<organism evidence="1 2">
    <name type="scientific">Hypoxylon rubiginosum</name>
    <dbReference type="NCBI Taxonomy" id="110542"/>
    <lineage>
        <taxon>Eukaryota</taxon>
        <taxon>Fungi</taxon>
        <taxon>Dikarya</taxon>
        <taxon>Ascomycota</taxon>
        <taxon>Pezizomycotina</taxon>
        <taxon>Sordariomycetes</taxon>
        <taxon>Xylariomycetidae</taxon>
        <taxon>Xylariales</taxon>
        <taxon>Hypoxylaceae</taxon>
        <taxon>Hypoxylon</taxon>
    </lineage>
</organism>
<sequence length="1157" mass="129344">MLSDEGRRVAIEASRDAARAVGGGADYIAPEVLEELLTKDGKLSGKQLREELAKTLDRSQGTGANLDTFINTLNARGPLIFDSHKNFLSKAKADQDWQRLIFHDMTSDDLMIDNIITFSNDAVCDLENGINTLLARNRWVDFNMKGMERFMPRLMYNINGERRDWDVTTNDELWAALQPALQLVSKVLESRPPGLVRAMDMTNRRKLDAFRDNRLTREGFGVPEHIPIYGVSPDDDYNRYEQLVRLQELGFDWETAISKVLEAYLTIDVGSGFLNPQPMANFIPNVVDGALENQECTYGTTLSLGSGTAKNPIVFVITVSAEVMWPLLMPQFSQSEKMVASFALATTLLHEFAHAVLMAQRMLTTSPIIAQQTAQLLGYDEEVVKLLLSVGRELWDALNLQSEHILAGQAKQEAGFDFEMSLWGGIAMNANQNRYTAHARQIRNIPYILASRPFPFRYNPPEEGYVQEVAVLGMQAFPVEDYITPMTLDWIAQFFSQKWWDQVFGAFGHEALKLRPYNSRLLKTMMNTEWVRQEDKIEAYGRDETKFLNLCAHMFGENGNALVGEYILAMAEQPLLPQILTNRWSVEVDQWNYAVLAPLENSMERLNDWMKTAIQIVAKVRKVQGDLQSYYTAYLEGWKQQAREGNIVGGPGPLSLEQFANQMTQNLGKMVGAGGVLMKSSLETYNYMVHDIARIQRMVFDYFSMTPEARAEVYSGLGEADNGYIGQLYQRLVRIRDVTERFIQGFTGLTKIEELSKIKHNWAVFIKLYTFLYQRYRDLLAMLGEQGQFHPNDIKWKQRFASIPSSYWVSRMDRLRTLMQREYVRMDPRMRKIVDECDAIVRRYPGAKGVLSAPLTTGETDADSVAKVMEQITNVGQNLPAESIGPFNWTAPTIPTAPAAPANQQSGTQPQPPQPPQPQQPAQPEAPKPIAFSRIVFGRTNKLEGSPPSRTSSEEESPNPFQNTRTSSPFDDLKASSQPNAFGPGGPIPTSDPDQTTFRRRKPAPGEFQAPIFPNPYATPDTSTADLVAFDQEQLVANALFGMQLTRPKDQYATDDAWRDPGEPLGNPESPPPQFLATPLPPGTALLSSSAFSAPADPPGGGGGPKPQGLEGGFAPGALEGIQKAIFDCNDGEVDELKDFVFEEFVASIGGDLSLEM</sequence>
<dbReference type="EMBL" id="MU393497">
    <property type="protein sequence ID" value="KAI4863780.1"/>
    <property type="molecule type" value="Genomic_DNA"/>
</dbReference>